<sequence>MFTDSHAYYMWANFYNDLNDLHNIDWQIIQNRNFNRDADDPVKFERYQAEALIHRHLPVEGLLGMVCYNDDVKADLEHEVQKRKLSLSVHVRTGLYF</sequence>
<dbReference type="Pfam" id="PF14487">
    <property type="entry name" value="DarT"/>
    <property type="match status" value="1"/>
</dbReference>
<comment type="similarity">
    <text evidence="6">Belongs to the DarT ADP-ribosyltransferase family.</text>
</comment>
<dbReference type="GO" id="GO:0016779">
    <property type="term" value="F:nucleotidyltransferase activity"/>
    <property type="evidence" value="ECO:0007669"/>
    <property type="project" value="UniProtKB-KW"/>
</dbReference>
<dbReference type="PROSITE" id="PS52018">
    <property type="entry name" value="DART"/>
    <property type="match status" value="1"/>
</dbReference>
<evidence type="ECO:0000256" key="4">
    <source>
        <dbReference type="ARBA" id="ARBA00022695"/>
    </source>
</evidence>
<gene>
    <name evidence="8" type="ORF">SAMN05421779_105217</name>
</gene>
<keyword evidence="1 6" id="KW-1277">Toxin-antitoxin system</keyword>
<dbReference type="Proteomes" id="UP000185678">
    <property type="component" value="Unassembled WGS sequence"/>
</dbReference>
<keyword evidence="9" id="KW-1185">Reference proteome</keyword>
<keyword evidence="5 6" id="KW-0238">DNA-binding</keyword>
<keyword evidence="2" id="KW-0328">Glycosyltransferase</keyword>
<keyword evidence="3" id="KW-0808">Transferase</keyword>
<protein>
    <recommendedName>
        <fullName evidence="7">DarT domain-containing protein</fullName>
    </recommendedName>
</protein>
<evidence type="ECO:0000313" key="8">
    <source>
        <dbReference type="EMBL" id="SIS99268.1"/>
    </source>
</evidence>
<comment type="caution">
    <text evidence="6">Lacks conserved residue(s) required for the propagation of feature annotation.</text>
</comment>
<proteinExistence type="inferred from homology"/>
<dbReference type="InterPro" id="IPR029494">
    <property type="entry name" value="DarT"/>
</dbReference>
<dbReference type="GO" id="GO:0016757">
    <property type="term" value="F:glycosyltransferase activity"/>
    <property type="evidence" value="ECO:0007669"/>
    <property type="project" value="UniProtKB-KW"/>
</dbReference>
<dbReference type="STRING" id="80876.SAMN05421779_105217"/>
<feature type="domain" description="DarT" evidence="7">
    <location>
        <begin position="1"/>
        <end position="97"/>
    </location>
</feature>
<organism evidence="8 9">
    <name type="scientific">Insolitispirillum peregrinum</name>
    <dbReference type="NCBI Taxonomy" id="80876"/>
    <lineage>
        <taxon>Bacteria</taxon>
        <taxon>Pseudomonadati</taxon>
        <taxon>Pseudomonadota</taxon>
        <taxon>Alphaproteobacteria</taxon>
        <taxon>Rhodospirillales</taxon>
        <taxon>Novispirillaceae</taxon>
        <taxon>Insolitispirillum</taxon>
    </lineage>
</organism>
<evidence type="ECO:0000256" key="3">
    <source>
        <dbReference type="ARBA" id="ARBA00022679"/>
    </source>
</evidence>
<name>A0A1N7NM10_9PROT</name>
<evidence type="ECO:0000313" key="9">
    <source>
        <dbReference type="Proteomes" id="UP000185678"/>
    </source>
</evidence>
<evidence type="ECO:0000256" key="5">
    <source>
        <dbReference type="ARBA" id="ARBA00023125"/>
    </source>
</evidence>
<dbReference type="GO" id="GO:0003677">
    <property type="term" value="F:DNA binding"/>
    <property type="evidence" value="ECO:0007669"/>
    <property type="project" value="UniProtKB-UniRule"/>
</dbReference>
<evidence type="ECO:0000256" key="2">
    <source>
        <dbReference type="ARBA" id="ARBA00022676"/>
    </source>
</evidence>
<dbReference type="EMBL" id="FTOA01000005">
    <property type="protein sequence ID" value="SIS99268.1"/>
    <property type="molecule type" value="Genomic_DNA"/>
</dbReference>
<dbReference type="AlphaFoldDB" id="A0A1N7NM10"/>
<reference evidence="8 9" key="1">
    <citation type="submission" date="2017-01" db="EMBL/GenBank/DDBJ databases">
        <authorList>
            <person name="Mah S.A."/>
            <person name="Swanson W.J."/>
            <person name="Moy G.W."/>
            <person name="Vacquier V.D."/>
        </authorList>
    </citation>
    <scope>NUCLEOTIDE SEQUENCE [LARGE SCALE GENOMIC DNA]</scope>
    <source>
        <strain evidence="8 9">DSM 11589</strain>
    </source>
</reference>
<keyword evidence="4" id="KW-0548">Nucleotidyltransferase</keyword>
<evidence type="ECO:0000256" key="6">
    <source>
        <dbReference type="PROSITE-ProRule" id="PRU01362"/>
    </source>
</evidence>
<evidence type="ECO:0000256" key="1">
    <source>
        <dbReference type="ARBA" id="ARBA00022649"/>
    </source>
</evidence>
<accession>A0A1N7NM10</accession>
<evidence type="ECO:0000259" key="7">
    <source>
        <dbReference type="PROSITE" id="PS52018"/>
    </source>
</evidence>